<keyword evidence="1" id="KW-1133">Transmembrane helix</keyword>
<dbReference type="InterPro" id="IPR019341">
    <property type="entry name" value="Alpha/Gamma-adaptin-bd_p34"/>
</dbReference>
<dbReference type="EMBL" id="JABDHM010000019">
    <property type="protein sequence ID" value="KAF5223497.1"/>
    <property type="molecule type" value="Genomic_DNA"/>
</dbReference>
<keyword evidence="1" id="KW-0812">Transmembrane</keyword>
<dbReference type="Proteomes" id="UP000583944">
    <property type="component" value="Unassembled WGS sequence"/>
</dbReference>
<feature type="transmembrane region" description="Helical" evidence="1">
    <location>
        <begin position="29"/>
        <end position="59"/>
    </location>
</feature>
<evidence type="ECO:0000256" key="1">
    <source>
        <dbReference type="SAM" id="Phobius"/>
    </source>
</evidence>
<reference evidence="2 3" key="1">
    <citation type="journal article" date="2019" name="Genome Biol. Evol.">
        <title>Nanopore Sequencing Significantly Improves Genome Assembly of the Protozoan Parasite Trypanosoma cruzi.</title>
        <authorList>
            <person name="Diaz-Viraque F."/>
            <person name="Pita S."/>
            <person name="Greif G."/>
            <person name="de Souza R.C.M."/>
            <person name="Iraola G."/>
            <person name="Robello C."/>
        </authorList>
    </citation>
    <scope>NUCLEOTIDE SEQUENCE [LARGE SCALE GENOMIC DNA]</scope>
    <source>
        <strain evidence="2 3">Berenice</strain>
    </source>
</reference>
<proteinExistence type="predicted"/>
<comment type="caution">
    <text evidence="2">The sequence shown here is derived from an EMBL/GenBank/DDBJ whole genome shotgun (WGS) entry which is preliminary data.</text>
</comment>
<protein>
    <submittedName>
        <fullName evidence="2">Uncharacterized protein</fullName>
    </submittedName>
</protein>
<dbReference type="VEuPathDB" id="TriTrypDB:BCY84_02317"/>
<dbReference type="VEuPathDB" id="TriTrypDB:ECC02_003516"/>
<dbReference type="AlphaFoldDB" id="A0A7J6Y9Y5"/>
<keyword evidence="1" id="KW-0472">Membrane</keyword>
<organism evidence="2 3">
    <name type="scientific">Trypanosoma cruzi</name>
    <dbReference type="NCBI Taxonomy" id="5693"/>
    <lineage>
        <taxon>Eukaryota</taxon>
        <taxon>Discoba</taxon>
        <taxon>Euglenozoa</taxon>
        <taxon>Kinetoplastea</taxon>
        <taxon>Metakinetoplastina</taxon>
        <taxon>Trypanosomatida</taxon>
        <taxon>Trypanosomatidae</taxon>
        <taxon>Trypanosoma</taxon>
        <taxon>Schizotrypanum</taxon>
    </lineage>
</organism>
<accession>A0A7J6Y9Y5</accession>
<sequence>MNRVVGSVMGGKRRDTVFENGSTPPPAELFFGLLLLFVYIYIYIYIYVCVCCFFFFFLFPSLGRRRFISTFGRGSRPRASYSSQMTRKSVSVSSSPAAAAAAVDYGCLLLVECRKCDGSEAFRLGAELLRWPEEVAAKVYSGGDATLPSIPVSNKYFSTKVRIVITDGNALAAENSTTEASDAEDVSLLSSFLRPQSVNKTGWVLLVDGSVHPDQIPWHCVPNSCLFRVVVNFNGVGMKVQEKIWYDACVANGFEYVPHLEGYEVVPAGVERSGLLGGDYRGSARLFQILHNTMWPENCRVPNGAKSDADDKKAERRRADSTNLLAVIDDNGNDVLHWLCTMGRDRRFFTAQWPLEAGETTLRQEKKISWNSAVGEERKALVIANKYYTARVEVQSLHSALLCPAMADLFLAQYVDCRPKLALVSWPPKSTQQVVDGATFPQLPVLIDQLRRWGVEDCVILTRRAKKFIFSFDAHYSEEQGFEVVYMDDDGLARVDEEARGFGTTGADRLAEIIHTIEWPQRTSTPTLKPPPSSTSALTSGKKLNRVLLWACGPSTVEEERLLSRTLHMCFSVSCDHNSAAIASMTSSSMDTPVGSTIVHNRYFDATVSIYSFGGARSAIMREPEPSVEQLLTFGVVVLLTKADMSDESTRNSIGAALKKCYAAQIACCGICDSDWLLLDEENPDRDVTRQLCEAAEETPAYLWYVLDGDESNEALVTRVEEMLLHVTSRASGTMSAGAAGKIHGVCEHGSGGSSENSDAISNGKDDDFAATSIEVLYGLTDVDGATRLGEVVQQHVWPIRTMKTIELQQEVRQEKKTEHDTEKVPAKERSVKEEAVAAEEVPALLIGCELPPDYLVDPLTQRSVHVEALAVVAEGKLGERGQSPRRQKELEQDLMVWMDKMKRHGHTLPRTVRQRQAEVLAIKLGEHLGKLDDA</sequence>
<dbReference type="PANTHER" id="PTHR14659:SF1">
    <property type="entry name" value="ALPHA- AND GAMMA-ADAPTIN-BINDING PROTEIN P34"/>
    <property type="match status" value="1"/>
</dbReference>
<name>A0A7J6Y9Y5_TRYCR</name>
<dbReference type="PANTHER" id="PTHR14659">
    <property type="entry name" value="ALPHA- AND GAMMA-ADAPTIN-BINDING PROTEIN P34"/>
    <property type="match status" value="1"/>
</dbReference>
<evidence type="ECO:0000313" key="3">
    <source>
        <dbReference type="Proteomes" id="UP000583944"/>
    </source>
</evidence>
<gene>
    <name evidence="2" type="ORF">ECC02_003516</name>
</gene>
<evidence type="ECO:0000313" key="2">
    <source>
        <dbReference type="EMBL" id="KAF5223497.1"/>
    </source>
</evidence>